<evidence type="ECO:0000256" key="1">
    <source>
        <dbReference type="SAM" id="MobiDB-lite"/>
    </source>
</evidence>
<dbReference type="Gene3D" id="3.30.1120.70">
    <property type="match status" value="1"/>
</dbReference>
<feature type="region of interest" description="Disordered" evidence="1">
    <location>
        <begin position="382"/>
        <end position="417"/>
    </location>
</feature>
<dbReference type="InterPro" id="IPR006427">
    <property type="entry name" value="Portal_HK97"/>
</dbReference>
<sequence length="417" mass="45533">MADKAVLSRFTNLFRGSPSTSSTEEVKSAPAAQPNGWPLDLFSAPTISGPSVTSTTALRVPAVLHAVRLISENVGSLPVKVYRHNGDGKDQDKTHPAYRLVHGRANEWTSAGDLRMAMTLDALTTGHGYALVTRYPDGRPFELHRLDPSRVTRLQDEFTGAPIYRLNLSDGGQHDYGFRDVLHVSAFAGVAPITLGREAIGVAMTLEKHAAQFFGSGARPAAVISREKDAGELGETAVRNVMAAYRRASDSGFKTPLLLDQGMSYEQASFASTDAQFLEHRVEQINEISRLFGVPPHLLFNLDRATWSNAEQLFESFVTLALRPWLDRWQDAYATVLLDDEEHDDVFIEFVVDDLARADIAGRTDAFGKLIAARVMTPNEARGAMNLPPRDGGDELANPYTTTTTTRPATPPAKDAA</sequence>
<dbReference type="EMBL" id="VHLH01000031">
    <property type="protein sequence ID" value="TPW26381.1"/>
    <property type="molecule type" value="Genomic_DNA"/>
</dbReference>
<proteinExistence type="predicted"/>
<reference evidence="2 3" key="1">
    <citation type="submission" date="2019-06" db="EMBL/GenBank/DDBJ databases">
        <authorList>
            <person name="Li M."/>
        </authorList>
    </citation>
    <scope>NUCLEOTIDE SEQUENCE [LARGE SCALE GENOMIC DNA]</scope>
    <source>
        <strain evidence="2 3">BGMRC6574</strain>
    </source>
</reference>
<name>A0A506TZG9_9HYPH</name>
<dbReference type="Gene3D" id="3.40.140.120">
    <property type="match status" value="1"/>
</dbReference>
<dbReference type="InterPro" id="IPR006944">
    <property type="entry name" value="Phage/GTA_portal"/>
</dbReference>
<dbReference type="Gene3D" id="1.20.1270.210">
    <property type="match status" value="1"/>
</dbReference>
<evidence type="ECO:0000313" key="3">
    <source>
        <dbReference type="Proteomes" id="UP000320314"/>
    </source>
</evidence>
<organism evidence="2 3">
    <name type="scientific">Pararhizobium mangrovi</name>
    <dbReference type="NCBI Taxonomy" id="2590452"/>
    <lineage>
        <taxon>Bacteria</taxon>
        <taxon>Pseudomonadati</taxon>
        <taxon>Pseudomonadota</taxon>
        <taxon>Alphaproteobacteria</taxon>
        <taxon>Hyphomicrobiales</taxon>
        <taxon>Rhizobiaceae</taxon>
        <taxon>Rhizobium/Agrobacterium group</taxon>
        <taxon>Pararhizobium</taxon>
    </lineage>
</organism>
<accession>A0A506TZG9</accession>
<dbReference type="OrthoDB" id="7592047at2"/>
<protein>
    <submittedName>
        <fullName evidence="2">Phage portal protein</fullName>
    </submittedName>
</protein>
<dbReference type="Proteomes" id="UP000320314">
    <property type="component" value="Unassembled WGS sequence"/>
</dbReference>
<dbReference type="AlphaFoldDB" id="A0A506TZG9"/>
<dbReference type="NCBIfam" id="TIGR01537">
    <property type="entry name" value="portal_HK97"/>
    <property type="match status" value="1"/>
</dbReference>
<gene>
    <name evidence="2" type="ORF">FJU11_15000</name>
</gene>
<evidence type="ECO:0000313" key="2">
    <source>
        <dbReference type="EMBL" id="TPW26381.1"/>
    </source>
</evidence>
<keyword evidence="3" id="KW-1185">Reference proteome</keyword>
<comment type="caution">
    <text evidence="2">The sequence shown here is derived from an EMBL/GenBank/DDBJ whole genome shotgun (WGS) entry which is preliminary data.</text>
</comment>
<dbReference type="Pfam" id="PF04860">
    <property type="entry name" value="Phage_portal"/>
    <property type="match status" value="1"/>
</dbReference>
<feature type="compositionally biased region" description="Low complexity" evidence="1">
    <location>
        <begin position="399"/>
        <end position="417"/>
    </location>
</feature>
<dbReference type="RefSeq" id="WP_141167893.1">
    <property type="nucleotide sequence ID" value="NZ_VHLH01000031.1"/>
</dbReference>